<dbReference type="Gene3D" id="3.30.310.170">
    <property type="entry name" value="Outer membrane protein assembly factor BamC"/>
    <property type="match status" value="1"/>
</dbReference>
<dbReference type="Pfam" id="PF06804">
    <property type="entry name" value="Lipoprotein_18"/>
    <property type="match status" value="1"/>
</dbReference>
<dbReference type="InterPro" id="IPR042268">
    <property type="entry name" value="BamC_C"/>
</dbReference>
<dbReference type="InterPro" id="IPR010653">
    <property type="entry name" value="NlpB/DapX"/>
</dbReference>
<evidence type="ECO:0000313" key="1">
    <source>
        <dbReference type="EMBL" id="QHJ01410.1"/>
    </source>
</evidence>
<dbReference type="AlphaFoldDB" id="A0A857JE69"/>
<evidence type="ECO:0000313" key="2">
    <source>
        <dbReference type="Proteomes" id="UP000464787"/>
    </source>
</evidence>
<dbReference type="PROSITE" id="PS51257">
    <property type="entry name" value="PROKAR_LIPOPROTEIN"/>
    <property type="match status" value="1"/>
</dbReference>
<proteinExistence type="predicted"/>
<gene>
    <name evidence="1" type="primary">bamC</name>
    <name evidence="1" type="ORF">GT347_04435</name>
</gene>
<accession>A0A857JE69</accession>
<dbReference type="Proteomes" id="UP000464787">
    <property type="component" value="Chromosome"/>
</dbReference>
<dbReference type="EMBL" id="CP047650">
    <property type="protein sequence ID" value="QHJ01410.1"/>
    <property type="molecule type" value="Genomic_DNA"/>
</dbReference>
<dbReference type="KEGG" id="xyk:GT347_04435"/>
<sequence>MAARLACLGLVFALSACSVFDNEKINYKSAKRASPTLEVPPDLTQLTRDTRYVVPAGATASAAGYDAAQAVASPTAETAPTSLGDTRIERDGNTRWLVIKRPADKLWDPTRDFWTENGFLLTIDQAKLGIMETDWAENRAKLPQDFIRQTLGKLIDSIYSTSERDKFRTRMERRADGSTEIYISHRGMQEVYSDKAQKDQTVWQPRPTDPELEAEMLRRLMVKLGGANEVQSKQAMAAAVAVPTVATIGNVGGAPVVLLNESFDRAWRRVGLTLDRTGFTVEDRDRSQGVYFVRYVAPNPDRKDQSFLGKIFNRNPDAQAPVRYRITVKTEGTATTVSVLGEGGSPALPADAERIVRVMADDLK</sequence>
<organism evidence="1 2">
    <name type="scientific">Xylophilus rhododendri</name>
    <dbReference type="NCBI Taxonomy" id="2697032"/>
    <lineage>
        <taxon>Bacteria</taxon>
        <taxon>Pseudomonadati</taxon>
        <taxon>Pseudomonadota</taxon>
        <taxon>Betaproteobacteria</taxon>
        <taxon>Burkholderiales</taxon>
        <taxon>Xylophilus</taxon>
    </lineage>
</organism>
<keyword evidence="2" id="KW-1185">Reference proteome</keyword>
<reference evidence="1 2" key="1">
    <citation type="submission" date="2020-01" db="EMBL/GenBank/DDBJ databases">
        <title>Genome sequencing of strain KACC 21265.</title>
        <authorList>
            <person name="Heo J."/>
            <person name="Kim S.-J."/>
            <person name="Kim J.-S."/>
            <person name="Hong S.-B."/>
            <person name="Kwon S.-W."/>
        </authorList>
    </citation>
    <scope>NUCLEOTIDE SEQUENCE [LARGE SCALE GENOMIC DNA]</scope>
    <source>
        <strain evidence="1 2">KACC 21265</strain>
    </source>
</reference>
<name>A0A857JE69_9BURK</name>
<protein>
    <submittedName>
        <fullName evidence="1">Outer membrane protein assembly factor BamC</fullName>
    </submittedName>
</protein>